<dbReference type="PANTHER" id="PTHR46566:SF5">
    <property type="entry name" value="1-PHOSPHOFRUCTOKINASE"/>
    <property type="match status" value="1"/>
</dbReference>
<evidence type="ECO:0000256" key="4">
    <source>
        <dbReference type="ARBA" id="ARBA00022777"/>
    </source>
</evidence>
<organism evidence="9 10">
    <name type="scientific">Agromyces terreus</name>
    <dbReference type="NCBI Taxonomy" id="424795"/>
    <lineage>
        <taxon>Bacteria</taxon>
        <taxon>Bacillati</taxon>
        <taxon>Actinomycetota</taxon>
        <taxon>Actinomycetes</taxon>
        <taxon>Micrococcales</taxon>
        <taxon>Microbacteriaceae</taxon>
        <taxon>Agromyces</taxon>
    </lineage>
</organism>
<dbReference type="EMBL" id="JAMZDY010000001">
    <property type="protein sequence ID" value="MCP2369395.1"/>
    <property type="molecule type" value="Genomic_DNA"/>
</dbReference>
<comment type="similarity">
    <text evidence="1">Belongs to the carbohydrate kinase PfkB family.</text>
</comment>
<dbReference type="SUPFAM" id="SSF53613">
    <property type="entry name" value="Ribokinase-like"/>
    <property type="match status" value="1"/>
</dbReference>
<gene>
    <name evidence="9" type="ORF">BJ978_000071</name>
</gene>
<dbReference type="PROSITE" id="PS00583">
    <property type="entry name" value="PFKB_KINASES_1"/>
    <property type="match status" value="1"/>
</dbReference>
<name>A0A9X2GYB4_9MICO</name>
<keyword evidence="4" id="KW-0418">Kinase</keyword>
<dbReference type="InterPro" id="IPR002173">
    <property type="entry name" value="Carboh/pur_kinase_PfkB_CS"/>
</dbReference>
<dbReference type="GO" id="GO:0008443">
    <property type="term" value="F:phosphofructokinase activity"/>
    <property type="evidence" value="ECO:0007669"/>
    <property type="project" value="TreeGrafter"/>
</dbReference>
<evidence type="ECO:0000256" key="1">
    <source>
        <dbReference type="ARBA" id="ARBA00010688"/>
    </source>
</evidence>
<evidence type="ECO:0000256" key="6">
    <source>
        <dbReference type="PIRNR" id="PIRNR000535"/>
    </source>
</evidence>
<dbReference type="PIRSF" id="PIRSF000535">
    <property type="entry name" value="1PFK/6PFK/LacC"/>
    <property type="match status" value="1"/>
</dbReference>
<dbReference type="GO" id="GO:0005829">
    <property type="term" value="C:cytosol"/>
    <property type="evidence" value="ECO:0007669"/>
    <property type="project" value="TreeGrafter"/>
</dbReference>
<feature type="compositionally biased region" description="Acidic residues" evidence="7">
    <location>
        <begin position="334"/>
        <end position="343"/>
    </location>
</feature>
<accession>A0A9X2GYB4</accession>
<evidence type="ECO:0000313" key="9">
    <source>
        <dbReference type="EMBL" id="MCP2369395.1"/>
    </source>
</evidence>
<dbReference type="Proteomes" id="UP001139722">
    <property type="component" value="Unassembled WGS sequence"/>
</dbReference>
<dbReference type="OrthoDB" id="9801219at2"/>
<proteinExistence type="inferred from homology"/>
<evidence type="ECO:0000313" key="10">
    <source>
        <dbReference type="Proteomes" id="UP001139722"/>
    </source>
</evidence>
<feature type="region of interest" description="Disordered" evidence="7">
    <location>
        <begin position="314"/>
        <end position="343"/>
    </location>
</feature>
<evidence type="ECO:0000256" key="3">
    <source>
        <dbReference type="ARBA" id="ARBA00022741"/>
    </source>
</evidence>
<comment type="caution">
    <text evidence="9">The sequence shown here is derived from an EMBL/GenBank/DDBJ whole genome shotgun (WGS) entry which is preliminary data.</text>
</comment>
<keyword evidence="5" id="KW-0067">ATP-binding</keyword>
<dbReference type="GO" id="GO:0005524">
    <property type="term" value="F:ATP binding"/>
    <property type="evidence" value="ECO:0007669"/>
    <property type="project" value="UniProtKB-KW"/>
</dbReference>
<dbReference type="Pfam" id="PF00294">
    <property type="entry name" value="PfkB"/>
    <property type="match status" value="1"/>
</dbReference>
<keyword evidence="2 6" id="KW-0808">Transferase</keyword>
<dbReference type="Gene3D" id="3.40.1190.20">
    <property type="match status" value="1"/>
</dbReference>
<dbReference type="RefSeq" id="WP_156997281.1">
    <property type="nucleotide sequence ID" value="NZ_JAMZDY010000001.1"/>
</dbReference>
<keyword evidence="10" id="KW-1185">Reference proteome</keyword>
<reference evidence="9" key="1">
    <citation type="submission" date="2022-06" db="EMBL/GenBank/DDBJ databases">
        <title>Sequencing the genomes of 1000 actinobacteria strains.</title>
        <authorList>
            <person name="Klenk H.-P."/>
        </authorList>
    </citation>
    <scope>NUCLEOTIDE SEQUENCE</scope>
    <source>
        <strain evidence="9">DSM 22016</strain>
    </source>
</reference>
<protein>
    <submittedName>
        <fullName evidence="9">1-phosphofructokinase family hexose kinase</fullName>
    </submittedName>
</protein>
<dbReference type="InterPro" id="IPR017583">
    <property type="entry name" value="Tagatose/fructose_Pkinase"/>
</dbReference>
<dbReference type="InterPro" id="IPR011611">
    <property type="entry name" value="PfkB_dom"/>
</dbReference>
<evidence type="ECO:0000256" key="2">
    <source>
        <dbReference type="ARBA" id="ARBA00022679"/>
    </source>
</evidence>
<dbReference type="InterPro" id="IPR029056">
    <property type="entry name" value="Ribokinase-like"/>
</dbReference>
<dbReference type="PANTHER" id="PTHR46566">
    <property type="entry name" value="1-PHOSPHOFRUCTOKINASE-RELATED"/>
    <property type="match status" value="1"/>
</dbReference>
<keyword evidence="3" id="KW-0547">Nucleotide-binding</keyword>
<dbReference type="AlphaFoldDB" id="A0A9X2GYB4"/>
<feature type="domain" description="Carbohydrate kinase PfkB" evidence="8">
    <location>
        <begin position="17"/>
        <end position="299"/>
    </location>
</feature>
<evidence type="ECO:0000256" key="5">
    <source>
        <dbReference type="ARBA" id="ARBA00022840"/>
    </source>
</evidence>
<sequence length="343" mass="34450">MILTVTPNPALDLTWQVAGLHPGETHRVGAGVARAGGKGLNVARVLHAQGHDVLALTTAGGTAGDELAADLAESGVPHRLVPVAGSTRRSIAIVDTEAAEASILNEHGAPLGADEAESLVAEALSLALDGSSKARVAAISGSLPPGFTGERVTRLVRELAAGGVRVIVDTSGPGMLDAARAGAYAMKPNREELVAATGLADPVDGARALLDLGARLVVVSLGTEGLMLVSRAEDGIPVRARLPRVLRGNATGAGDAAVAAMAASLLDPLEFDADTAEASAARRDLARLATAWSASAVLAPLAGSLGANHRELAAEIEVAPPPPAHRAAPADDTPATDDTEDPA</sequence>
<evidence type="ECO:0000259" key="8">
    <source>
        <dbReference type="Pfam" id="PF00294"/>
    </source>
</evidence>
<evidence type="ECO:0000256" key="7">
    <source>
        <dbReference type="SAM" id="MobiDB-lite"/>
    </source>
</evidence>